<protein>
    <submittedName>
        <fullName evidence="2">Uncharacterized protein</fullName>
    </submittedName>
</protein>
<gene>
    <name evidence="2" type="ORF">Vretifemale_12747</name>
</gene>
<comment type="caution">
    <text evidence="2">The sequence shown here is derived from an EMBL/GenBank/DDBJ whole genome shotgun (WGS) entry which is preliminary data.</text>
</comment>
<feature type="compositionally biased region" description="Polar residues" evidence="1">
    <location>
        <begin position="232"/>
        <end position="258"/>
    </location>
</feature>
<organism evidence="2 3">
    <name type="scientific">Volvox reticuliferus</name>
    <dbReference type="NCBI Taxonomy" id="1737510"/>
    <lineage>
        <taxon>Eukaryota</taxon>
        <taxon>Viridiplantae</taxon>
        <taxon>Chlorophyta</taxon>
        <taxon>core chlorophytes</taxon>
        <taxon>Chlorophyceae</taxon>
        <taxon>CS clade</taxon>
        <taxon>Chlamydomonadales</taxon>
        <taxon>Volvocaceae</taxon>
        <taxon>Volvox</taxon>
    </lineage>
</organism>
<dbReference type="AlphaFoldDB" id="A0A8J4CIX4"/>
<dbReference type="Proteomes" id="UP000747110">
    <property type="component" value="Unassembled WGS sequence"/>
</dbReference>
<accession>A0A8J4CIX4</accession>
<feature type="compositionally biased region" description="Polar residues" evidence="1">
    <location>
        <begin position="285"/>
        <end position="297"/>
    </location>
</feature>
<feature type="region of interest" description="Disordered" evidence="1">
    <location>
        <begin position="193"/>
        <end position="258"/>
    </location>
</feature>
<proteinExistence type="predicted"/>
<evidence type="ECO:0000313" key="2">
    <source>
        <dbReference type="EMBL" id="GIL84034.1"/>
    </source>
</evidence>
<keyword evidence="3" id="KW-1185">Reference proteome</keyword>
<feature type="region of interest" description="Disordered" evidence="1">
    <location>
        <begin position="281"/>
        <end position="315"/>
    </location>
</feature>
<name>A0A8J4CIX4_9CHLO</name>
<evidence type="ECO:0000313" key="3">
    <source>
        <dbReference type="Proteomes" id="UP000747110"/>
    </source>
</evidence>
<sequence length="378" mass="39809">MEASNARTVRLLACYKALEEFVSAMQKWQVGVHKWQLKVYKQQVAMSQQNHAMLSSIMGGVDHPPPVKLPPLLPLSYKIDSPTTTTRIFKTAIPVAAGLPLLTIPAAPATAALITLDDNAAATVDTPNTIETQRFMAASDLTVSILMDINSSITNKHDVLPNTSYGTRYTSADGSTSHQVEHSDFSMPQLRSYHHHQHEPPLRTTTASDHHRMNHRNHPKQSPLAVAPGRMITSSLPPSTAKSAQQPRSQSDAGGTAAQTPAVVFAAVPGTTAAEDCRRQDCLGSGQTQPPSQQEQTGAALETDPSSLNCSDHHQSSAALGADALVASSSRKTFASLGTLAGHASQLEALDLATSPLQAAAAAALAAAAAADADTSNL</sequence>
<evidence type="ECO:0000256" key="1">
    <source>
        <dbReference type="SAM" id="MobiDB-lite"/>
    </source>
</evidence>
<dbReference type="OrthoDB" id="10621571at2759"/>
<dbReference type="EMBL" id="BNCP01000028">
    <property type="protein sequence ID" value="GIL84034.1"/>
    <property type="molecule type" value="Genomic_DNA"/>
</dbReference>
<reference evidence="2" key="1">
    <citation type="journal article" date="2021" name="Proc. Natl. Acad. Sci. U.S.A.">
        <title>Three genomes in the algal genus Volvox reveal the fate of a haploid sex-determining region after a transition to homothallism.</title>
        <authorList>
            <person name="Yamamoto K."/>
            <person name="Hamaji T."/>
            <person name="Kawai-Toyooka H."/>
            <person name="Matsuzaki R."/>
            <person name="Takahashi F."/>
            <person name="Nishimura Y."/>
            <person name="Kawachi M."/>
            <person name="Noguchi H."/>
            <person name="Minakuchi Y."/>
            <person name="Umen J.G."/>
            <person name="Toyoda A."/>
            <person name="Nozaki H."/>
        </authorList>
    </citation>
    <scope>NUCLEOTIDE SEQUENCE</scope>
    <source>
        <strain evidence="2">NIES-3786</strain>
    </source>
</reference>
<feature type="non-terminal residue" evidence="2">
    <location>
        <position position="378"/>
    </location>
</feature>